<evidence type="ECO:0000256" key="4">
    <source>
        <dbReference type="ARBA" id="ARBA00022692"/>
    </source>
</evidence>
<feature type="transmembrane region" description="Helical" evidence="7">
    <location>
        <begin position="26"/>
        <end position="44"/>
    </location>
</feature>
<dbReference type="PANTHER" id="PTHR30161:SF1">
    <property type="entry name" value="FLAGELLAR BIOSYNTHESIS PROTEIN FLHA-RELATED"/>
    <property type="match status" value="1"/>
</dbReference>
<feature type="transmembrane region" description="Helical" evidence="7">
    <location>
        <begin position="269"/>
        <end position="302"/>
    </location>
</feature>
<keyword evidence="3 7" id="KW-1003">Cell membrane</keyword>
<dbReference type="NCBIfam" id="TIGR01398">
    <property type="entry name" value="FlhA"/>
    <property type="match status" value="1"/>
</dbReference>
<keyword evidence="4 7" id="KW-0812">Transmembrane</keyword>
<comment type="caution">
    <text evidence="7">Lacks conserved residue(s) required for the propagation of feature annotation.</text>
</comment>
<comment type="subcellular location">
    <subcellularLocation>
        <location evidence="1 7">Cell membrane</location>
        <topology evidence="1 7">Multi-pass membrane protein</topology>
    </subcellularLocation>
</comment>
<keyword evidence="7" id="KW-0813">Transport</keyword>
<dbReference type="InterPro" id="IPR042194">
    <property type="entry name" value="FHIPEP_1"/>
</dbReference>
<comment type="similarity">
    <text evidence="2 7">Belongs to the FHIPEP (flagella/HR/invasion proteins export pore) family.</text>
</comment>
<keyword evidence="7" id="KW-0653">Protein transport</keyword>
<dbReference type="PROSITE" id="PS00994">
    <property type="entry name" value="FHIPEP"/>
    <property type="match status" value="1"/>
</dbReference>
<name>A0ABY5ZR79_9BACT</name>
<keyword evidence="6 7" id="KW-0472">Membrane</keyword>
<dbReference type="InterPro" id="IPR025505">
    <property type="entry name" value="FHIPEP_CS"/>
</dbReference>
<sequence length="674" mass="72534">MVALGLVAILLVMIIPLPTILLDLFLSLNITVALLILIIGLYTVRVLDFAIFPAILLATTLFRLSLNVASTRLILLNGDQGTDAAGTVIASFGQFVVGGNYVVGIVIFTILVVINFMVITKGAGRVAEVAARFTLDAMPGKQMAIDADLNSGLVSEDEARSRRKEISQEADFYGAMDGASKFVRGDAIAGIIITLINIGAGFVIGVLQKGMPAAEAAQTYTILTVGDGLVGQIPALIISTAAGILVTRTSGMGDFGSELKGQFTLHPRALWVVAGILGGFALIPGLPTLPFMVLALLMGYAAYRVQKGKAAALESEAQEERELLPEQSDNYEEMLAIDLLELEVGYGLIPLVDASQEGDLLPRIKSIRKQFALEMGFIVPPVHIKDNLQLKPNEYRILLKGVALSGGEMLPGHFLAMNPGTATETLKGVQTTEPAFGLPAVWISDDKKDRAQIAGYTVVDCTTVVATHISEIIKRHAHELLGRQEVQNLLDNFRKSHPKVVEELVPDLLNLGTVMRVLQNLLREHVSIRDLRSILETLADWAPVSQDPDVLTEHVRRSMARSICAGVVAQDGVLPVLTFARDIEARIQEAVQHSGQGSYLALDPTTAQNILSGLGEVIQQYAGGDPVLLCPPTIRPHVKRLTERYLPNLMVISHNEVAPDLKIRAVGTVKAHAG</sequence>
<dbReference type="InterPro" id="IPR042196">
    <property type="entry name" value="FHIPEP_4"/>
</dbReference>
<dbReference type="InterPro" id="IPR001712">
    <property type="entry name" value="T3SS_FHIPEP"/>
</dbReference>
<keyword evidence="8" id="KW-0969">Cilium</keyword>
<evidence type="ECO:0000256" key="2">
    <source>
        <dbReference type="ARBA" id="ARBA00008835"/>
    </source>
</evidence>
<comment type="function">
    <text evidence="7">Required for formation of the rod structure of the flagellar apparatus. Together with FliI and FliH, may constitute the export apparatus of flagellin.</text>
</comment>
<feature type="transmembrane region" description="Helical" evidence="7">
    <location>
        <begin position="187"/>
        <end position="208"/>
    </location>
</feature>
<proteinExistence type="inferred from homology"/>
<dbReference type="Pfam" id="PF00771">
    <property type="entry name" value="FHIPEP"/>
    <property type="match status" value="1"/>
</dbReference>
<feature type="transmembrane region" description="Helical" evidence="7">
    <location>
        <begin position="51"/>
        <end position="75"/>
    </location>
</feature>
<dbReference type="PRINTS" id="PR00949">
    <property type="entry name" value="TYPE3IMAPROT"/>
</dbReference>
<keyword evidence="9" id="KW-1185">Reference proteome</keyword>
<evidence type="ECO:0000256" key="3">
    <source>
        <dbReference type="ARBA" id="ARBA00022475"/>
    </source>
</evidence>
<evidence type="ECO:0000313" key="9">
    <source>
        <dbReference type="Proteomes" id="UP001060414"/>
    </source>
</evidence>
<evidence type="ECO:0000313" key="8">
    <source>
        <dbReference type="EMBL" id="UWZ81586.1"/>
    </source>
</evidence>
<keyword evidence="8" id="KW-0282">Flagellum</keyword>
<gene>
    <name evidence="7 8" type="primary">flhA</name>
    <name evidence="8" type="ORF">L9S41_11730</name>
</gene>
<dbReference type="EMBL" id="CP092109">
    <property type="protein sequence ID" value="UWZ81586.1"/>
    <property type="molecule type" value="Genomic_DNA"/>
</dbReference>
<accession>A0ABY5ZR79</accession>
<keyword evidence="7" id="KW-1005">Bacterial flagellum biogenesis</keyword>
<keyword evidence="5 7" id="KW-1133">Transmembrane helix</keyword>
<keyword evidence="8" id="KW-0966">Cell projection</keyword>
<dbReference type="PANTHER" id="PTHR30161">
    <property type="entry name" value="FLAGELLAR EXPORT PROTEIN, MEMBRANE FLHA SUBUNIT-RELATED"/>
    <property type="match status" value="1"/>
</dbReference>
<dbReference type="RefSeq" id="WP_260749962.1">
    <property type="nucleotide sequence ID" value="NZ_CP092109.1"/>
</dbReference>
<evidence type="ECO:0000256" key="1">
    <source>
        <dbReference type="ARBA" id="ARBA00004651"/>
    </source>
</evidence>
<dbReference type="InterPro" id="IPR042193">
    <property type="entry name" value="FHIPEP_3"/>
</dbReference>
<keyword evidence="7" id="KW-1006">Bacterial flagellum protein export</keyword>
<dbReference type="PIRSF" id="PIRSF005419">
    <property type="entry name" value="FlhA"/>
    <property type="match status" value="1"/>
</dbReference>
<feature type="transmembrane region" description="Helical" evidence="7">
    <location>
        <begin position="95"/>
        <end position="118"/>
    </location>
</feature>
<dbReference type="Gene3D" id="3.40.30.60">
    <property type="entry name" value="FHIPEP family, domain 1"/>
    <property type="match status" value="1"/>
</dbReference>
<dbReference type="InterPro" id="IPR006301">
    <property type="entry name" value="FlhA"/>
</dbReference>
<protein>
    <recommendedName>
        <fullName evidence="7">Flagellar biosynthesis protein FlhA</fullName>
    </recommendedName>
</protein>
<organism evidence="8 9">
    <name type="scientific">Geoalkalibacter halelectricus</name>
    <dbReference type="NCBI Taxonomy" id="2847045"/>
    <lineage>
        <taxon>Bacteria</taxon>
        <taxon>Pseudomonadati</taxon>
        <taxon>Thermodesulfobacteriota</taxon>
        <taxon>Desulfuromonadia</taxon>
        <taxon>Desulfuromonadales</taxon>
        <taxon>Geoalkalibacteraceae</taxon>
        <taxon>Geoalkalibacter</taxon>
    </lineage>
</organism>
<evidence type="ECO:0000256" key="7">
    <source>
        <dbReference type="RuleBase" id="RU364093"/>
    </source>
</evidence>
<evidence type="ECO:0000256" key="6">
    <source>
        <dbReference type="ARBA" id="ARBA00023136"/>
    </source>
</evidence>
<reference evidence="8" key="1">
    <citation type="journal article" date="2022" name="Environ. Microbiol.">
        <title>Geoalkalibacter halelectricus SAP #1 sp. nov. possessing extracellular electron transfer and mineral#reducing capabilities from a haloalkaline environment.</title>
        <authorList>
            <person name="Yadav S."/>
            <person name="Singh R."/>
            <person name="Sundharam S.S."/>
            <person name="Chaudhary S."/>
            <person name="Krishnamurthi S."/>
            <person name="Patil S.A."/>
        </authorList>
    </citation>
    <scope>NUCLEOTIDE SEQUENCE</scope>
    <source>
        <strain evidence="8">SAP-1</strain>
    </source>
</reference>
<dbReference type="Gene3D" id="1.10.8.540">
    <property type="entry name" value="FHIPEP family, domain 3"/>
    <property type="match status" value="1"/>
</dbReference>
<feature type="transmembrane region" description="Helical" evidence="7">
    <location>
        <begin position="228"/>
        <end position="248"/>
    </location>
</feature>
<dbReference type="Gene3D" id="3.40.50.12790">
    <property type="entry name" value="FHIPEP family, domain 4"/>
    <property type="match status" value="1"/>
</dbReference>
<evidence type="ECO:0000256" key="5">
    <source>
        <dbReference type="ARBA" id="ARBA00022989"/>
    </source>
</evidence>
<dbReference type="Proteomes" id="UP001060414">
    <property type="component" value="Chromosome"/>
</dbReference>